<evidence type="ECO:0000256" key="3">
    <source>
        <dbReference type="ARBA" id="ARBA00022598"/>
    </source>
</evidence>
<gene>
    <name evidence="10" type="ORF">GCM10023092_05630</name>
</gene>
<sequence length="468" mass="51597">MGNNFKTKDLDRLGYSDNKVRSLVITIINRHYKHADKEKINELLTKVRTQPESYMSDPLWSLVAVELTDQPKQANFESFELRQEPQPFQVYGKQHIDEHASRQMDWAMRLPVSIRGALMPDAHAGFGLPIGGVLATANQVIPFAVGVDIGCRMALTIFEDPASFFKSHNHEAEKAIRNFTHFGMEGNPGFPAEHDVLDHPSFRTTELLRRLQGKAAKQLGSSGGGNHFVEFGTIEMHEANVLGLPSGRAYVALLSHSGSRGLGAGVARHYTDIAMDKCRLPDMIKHMAWLDMHTEEGQEYWISMQLAGAYASACHEVIHANLSRELGLTPLIQVSNHHNFAWKEKFSDGNEYVVHRKGATPAGKGVMGIIPGSMCAPAYLVSGKGNESTLLSASHGAGRAMSRQRAKERITVSGLRKTLSSSGVQLIGGNVEEAPEAYKDIASVMKSQRALVNIEGVFYPKIVRMNKD</sequence>
<dbReference type="Pfam" id="PF01139">
    <property type="entry name" value="RtcB"/>
    <property type="match status" value="2"/>
</dbReference>
<protein>
    <recommendedName>
        <fullName evidence="2">3'-phosphate/5'-hydroxy nucleic acid ligase</fullName>
        <ecNumber evidence="2">6.5.1.8</ecNumber>
    </recommendedName>
</protein>
<evidence type="ECO:0000256" key="7">
    <source>
        <dbReference type="ARBA" id="ARBA00023134"/>
    </source>
</evidence>
<evidence type="ECO:0000256" key="6">
    <source>
        <dbReference type="ARBA" id="ARBA00022800"/>
    </source>
</evidence>
<dbReference type="PANTHER" id="PTHR43749">
    <property type="entry name" value="RNA-SPLICING LIGASE RTCB"/>
    <property type="match status" value="1"/>
</dbReference>
<dbReference type="PANTHER" id="PTHR43749:SF2">
    <property type="entry name" value="RNA-SPLICING LIGASE RTCB"/>
    <property type="match status" value="1"/>
</dbReference>
<comment type="cofactor">
    <cofactor evidence="1">
        <name>Mn(2+)</name>
        <dbReference type="ChEBI" id="CHEBI:29035"/>
    </cofactor>
</comment>
<dbReference type="EMBL" id="BAABEZ010000004">
    <property type="protein sequence ID" value="GAA4450196.1"/>
    <property type="molecule type" value="Genomic_DNA"/>
</dbReference>
<dbReference type="SUPFAM" id="SSF103365">
    <property type="entry name" value="Hypothetical protein PH1602"/>
    <property type="match status" value="1"/>
</dbReference>
<keyword evidence="3" id="KW-0436">Ligase</keyword>
<organism evidence="10 11">
    <name type="scientific">Rurimicrobium arvi</name>
    <dbReference type="NCBI Taxonomy" id="2049916"/>
    <lineage>
        <taxon>Bacteria</taxon>
        <taxon>Pseudomonadati</taxon>
        <taxon>Bacteroidota</taxon>
        <taxon>Chitinophagia</taxon>
        <taxon>Chitinophagales</taxon>
        <taxon>Chitinophagaceae</taxon>
        <taxon>Rurimicrobium</taxon>
    </lineage>
</organism>
<keyword evidence="7" id="KW-0342">GTP-binding</keyword>
<keyword evidence="4" id="KW-0479">Metal-binding</keyword>
<keyword evidence="6" id="KW-0692">RNA repair</keyword>
<evidence type="ECO:0000256" key="5">
    <source>
        <dbReference type="ARBA" id="ARBA00022741"/>
    </source>
</evidence>
<dbReference type="EC" id="6.5.1.8" evidence="2"/>
<dbReference type="InterPro" id="IPR036025">
    <property type="entry name" value="RtcB-like_sf"/>
</dbReference>
<comment type="caution">
    <text evidence="10">The sequence shown here is derived from an EMBL/GenBank/DDBJ whole genome shotgun (WGS) entry which is preliminary data.</text>
</comment>
<accession>A0ABP8MHX0</accession>
<evidence type="ECO:0000256" key="9">
    <source>
        <dbReference type="ARBA" id="ARBA00047746"/>
    </source>
</evidence>
<reference evidence="11" key="1">
    <citation type="journal article" date="2019" name="Int. J. Syst. Evol. Microbiol.">
        <title>The Global Catalogue of Microorganisms (GCM) 10K type strain sequencing project: providing services to taxonomists for standard genome sequencing and annotation.</title>
        <authorList>
            <consortium name="The Broad Institute Genomics Platform"/>
            <consortium name="The Broad Institute Genome Sequencing Center for Infectious Disease"/>
            <person name="Wu L."/>
            <person name="Ma J."/>
        </authorList>
    </citation>
    <scope>NUCLEOTIDE SEQUENCE [LARGE SCALE GENOMIC DNA]</scope>
    <source>
        <strain evidence="11">JCM 31921</strain>
    </source>
</reference>
<evidence type="ECO:0000313" key="11">
    <source>
        <dbReference type="Proteomes" id="UP001501410"/>
    </source>
</evidence>
<evidence type="ECO:0000256" key="1">
    <source>
        <dbReference type="ARBA" id="ARBA00001936"/>
    </source>
</evidence>
<keyword evidence="8" id="KW-0464">Manganese</keyword>
<name>A0ABP8MHX0_9BACT</name>
<comment type="catalytic activity">
    <reaction evidence="9">
        <text>a 3'-end 3'-phospho-ribonucleotide-RNA + a 5'-end dephospho-ribonucleoside-RNA + GTP = a ribonucleotidyl-ribonucleotide-RNA + GMP + diphosphate</text>
        <dbReference type="Rhea" id="RHEA:68076"/>
        <dbReference type="Rhea" id="RHEA-COMP:10463"/>
        <dbReference type="Rhea" id="RHEA-COMP:13936"/>
        <dbReference type="Rhea" id="RHEA-COMP:17355"/>
        <dbReference type="ChEBI" id="CHEBI:33019"/>
        <dbReference type="ChEBI" id="CHEBI:37565"/>
        <dbReference type="ChEBI" id="CHEBI:58115"/>
        <dbReference type="ChEBI" id="CHEBI:83062"/>
        <dbReference type="ChEBI" id="CHEBI:138284"/>
        <dbReference type="ChEBI" id="CHEBI:173118"/>
        <dbReference type="EC" id="6.5.1.8"/>
    </reaction>
</comment>
<dbReference type="Gene3D" id="3.90.1860.10">
    <property type="entry name" value="tRNA-splicing ligase RtcB"/>
    <property type="match status" value="1"/>
</dbReference>
<evidence type="ECO:0000256" key="4">
    <source>
        <dbReference type="ARBA" id="ARBA00022723"/>
    </source>
</evidence>
<proteinExistence type="predicted"/>
<evidence type="ECO:0000256" key="8">
    <source>
        <dbReference type="ARBA" id="ARBA00023211"/>
    </source>
</evidence>
<keyword evidence="11" id="KW-1185">Reference proteome</keyword>
<keyword evidence="5" id="KW-0547">Nucleotide-binding</keyword>
<evidence type="ECO:0000313" key="10">
    <source>
        <dbReference type="EMBL" id="GAA4450196.1"/>
    </source>
</evidence>
<dbReference type="InterPro" id="IPR001233">
    <property type="entry name" value="RtcB"/>
</dbReference>
<evidence type="ECO:0000256" key="2">
    <source>
        <dbReference type="ARBA" id="ARBA00012726"/>
    </source>
</evidence>
<dbReference type="InterPro" id="IPR052915">
    <property type="entry name" value="RtcB-like"/>
</dbReference>
<dbReference type="Proteomes" id="UP001501410">
    <property type="component" value="Unassembled WGS sequence"/>
</dbReference>